<name>A0A392VQK7_9FABA</name>
<comment type="caution">
    <text evidence="2">The sequence shown here is derived from an EMBL/GenBank/DDBJ whole genome shotgun (WGS) entry which is preliminary data.</text>
</comment>
<feature type="non-terminal residue" evidence="2">
    <location>
        <position position="22"/>
    </location>
</feature>
<proteinExistence type="predicted"/>
<evidence type="ECO:0000313" key="2">
    <source>
        <dbReference type="EMBL" id="MCI89773.1"/>
    </source>
</evidence>
<dbReference type="AlphaFoldDB" id="A0A392VQK7"/>
<sequence>MSGMNLPGPYEMGRRPPGRQGP</sequence>
<organism evidence="2 3">
    <name type="scientific">Trifolium medium</name>
    <dbReference type="NCBI Taxonomy" id="97028"/>
    <lineage>
        <taxon>Eukaryota</taxon>
        <taxon>Viridiplantae</taxon>
        <taxon>Streptophyta</taxon>
        <taxon>Embryophyta</taxon>
        <taxon>Tracheophyta</taxon>
        <taxon>Spermatophyta</taxon>
        <taxon>Magnoliopsida</taxon>
        <taxon>eudicotyledons</taxon>
        <taxon>Gunneridae</taxon>
        <taxon>Pentapetalae</taxon>
        <taxon>rosids</taxon>
        <taxon>fabids</taxon>
        <taxon>Fabales</taxon>
        <taxon>Fabaceae</taxon>
        <taxon>Papilionoideae</taxon>
        <taxon>50 kb inversion clade</taxon>
        <taxon>NPAAA clade</taxon>
        <taxon>Hologalegina</taxon>
        <taxon>IRL clade</taxon>
        <taxon>Trifolieae</taxon>
        <taxon>Trifolium</taxon>
    </lineage>
</organism>
<dbReference type="Proteomes" id="UP000265520">
    <property type="component" value="Unassembled WGS sequence"/>
</dbReference>
<feature type="region of interest" description="Disordered" evidence="1">
    <location>
        <begin position="1"/>
        <end position="22"/>
    </location>
</feature>
<evidence type="ECO:0000256" key="1">
    <source>
        <dbReference type="SAM" id="MobiDB-lite"/>
    </source>
</evidence>
<keyword evidence="3" id="KW-1185">Reference proteome</keyword>
<protein>
    <submittedName>
        <fullName evidence="2">Uncharacterized protein</fullName>
    </submittedName>
</protein>
<dbReference type="EMBL" id="LXQA011227588">
    <property type="protein sequence ID" value="MCI89773.1"/>
    <property type="molecule type" value="Genomic_DNA"/>
</dbReference>
<accession>A0A392VQK7</accession>
<evidence type="ECO:0000313" key="3">
    <source>
        <dbReference type="Proteomes" id="UP000265520"/>
    </source>
</evidence>
<reference evidence="2 3" key="1">
    <citation type="journal article" date="2018" name="Front. Plant Sci.">
        <title>Red Clover (Trifolium pratense) and Zigzag Clover (T. medium) - A Picture of Genomic Similarities and Differences.</title>
        <authorList>
            <person name="Dluhosova J."/>
            <person name="Istvanek J."/>
            <person name="Nedelnik J."/>
            <person name="Repkova J."/>
        </authorList>
    </citation>
    <scope>NUCLEOTIDE SEQUENCE [LARGE SCALE GENOMIC DNA]</scope>
    <source>
        <strain evidence="3">cv. 10/8</strain>
        <tissue evidence="2">Leaf</tissue>
    </source>
</reference>